<dbReference type="Gene3D" id="3.40.720.10">
    <property type="entry name" value="Alkaline Phosphatase, subunit A"/>
    <property type="match status" value="2"/>
</dbReference>
<dbReference type="CDD" id="cd16021">
    <property type="entry name" value="ALP_like"/>
    <property type="match status" value="2"/>
</dbReference>
<dbReference type="eggNOG" id="ENOG502RJX6">
    <property type="taxonomic scope" value="Eukaryota"/>
</dbReference>
<accession>A0A212F6Z2</accession>
<organism evidence="1 2">
    <name type="scientific">Danaus plexippus plexippus</name>
    <dbReference type="NCBI Taxonomy" id="278856"/>
    <lineage>
        <taxon>Eukaryota</taxon>
        <taxon>Metazoa</taxon>
        <taxon>Ecdysozoa</taxon>
        <taxon>Arthropoda</taxon>
        <taxon>Hexapoda</taxon>
        <taxon>Insecta</taxon>
        <taxon>Pterygota</taxon>
        <taxon>Neoptera</taxon>
        <taxon>Endopterygota</taxon>
        <taxon>Lepidoptera</taxon>
        <taxon>Glossata</taxon>
        <taxon>Ditrysia</taxon>
        <taxon>Papilionoidea</taxon>
        <taxon>Nymphalidae</taxon>
        <taxon>Danainae</taxon>
        <taxon>Danaini</taxon>
        <taxon>Danaina</taxon>
        <taxon>Danaus</taxon>
        <taxon>Danaus</taxon>
    </lineage>
</organism>
<dbReference type="InterPro" id="IPR004245">
    <property type="entry name" value="DUF229"/>
</dbReference>
<dbReference type="Proteomes" id="UP000007151">
    <property type="component" value="Unassembled WGS sequence"/>
</dbReference>
<gene>
    <name evidence="1" type="ORF">KGM_211144</name>
</gene>
<dbReference type="PANTHER" id="PTHR10974">
    <property type="entry name" value="FI08016P-RELATED"/>
    <property type="match status" value="1"/>
</dbReference>
<dbReference type="InParanoid" id="A0A212F6Z2"/>
<dbReference type="GO" id="GO:0005615">
    <property type="term" value="C:extracellular space"/>
    <property type="evidence" value="ECO:0007669"/>
    <property type="project" value="TreeGrafter"/>
</dbReference>
<proteinExistence type="predicted"/>
<evidence type="ECO:0000313" key="1">
    <source>
        <dbReference type="EMBL" id="OWR49516.1"/>
    </source>
</evidence>
<dbReference type="EMBL" id="AGBW02009947">
    <property type="protein sequence ID" value="OWR49516.1"/>
    <property type="molecule type" value="Genomic_DNA"/>
</dbReference>
<evidence type="ECO:0000313" key="2">
    <source>
        <dbReference type="Proteomes" id="UP000007151"/>
    </source>
</evidence>
<comment type="caution">
    <text evidence="1">The sequence shown here is derived from an EMBL/GenBank/DDBJ whole genome shotgun (WGS) entry which is preliminary data.</text>
</comment>
<dbReference type="InterPro" id="IPR017850">
    <property type="entry name" value="Alkaline_phosphatase_core_sf"/>
</dbReference>
<dbReference type="STRING" id="278856.A0A212F6Z2"/>
<protein>
    <submittedName>
        <fullName evidence="1">Uncharacterized protein</fullName>
    </submittedName>
</protein>
<dbReference type="KEGG" id="dpl:KGM_211144"/>
<name>A0A212F6Z2_DANPL</name>
<dbReference type="AlphaFoldDB" id="A0A212F6Z2"/>
<dbReference type="FunCoup" id="A0A212F6Z2">
    <property type="interactions" value="7"/>
</dbReference>
<dbReference type="PANTHER" id="PTHR10974:SF1">
    <property type="entry name" value="FI08016P-RELATED"/>
    <property type="match status" value="1"/>
</dbReference>
<sequence length="1044" mass="120334">MGIDALSRLNFHRTMPKTLAYLKKKGAIEFYGYNKVGDNTFPNLSPILLGMKDTDLKKACWPHVRATFDNCPFIWDLFKSDGYYTAFGEDTSSLGTFNFEKVGFSRTPTDYYLHTFMHEAELYTGNNRDFNSYICMGNKYFYKVLLDYIENLTMSLRTSKLFGFFWEVTLSHDYLNYPMAMDENYEVFLKNLDDARYLDDTILIILSDHGIRWGDIRYTKQGRLEERLPLLHVLLPESFRVNYSLAYDNIKLNSNRLTTPFDLYATLIDLLHMDGISNDNLKLRSETPYGNERAISLFMPILSNRTCTTAGIDDHWCTCRRGRKIPIFSAEAYDAADNLLTLINQLLKGYYQCAHLMLEELIEVTEIISGTPYEKEVGWREFLVVIRTSPGGAVFEATLRQDGQTWSLAGTVSRLNLYGQQGHLWLGLWEVLVAAALQEQIKGIKDSNEILSDEMYTIRTNGCIISALQPLGSEVRQLVKFPKDLKPCPMSAVALLSNNRTHIWIKHENRQYYNISDAAFLKCCYKSFYRPLSVDDITSRDVDKRVKYNVCFNFTTSIIAAHEFVRVKCYAGSVEIYDQFFIFAPKKELSSEVPEIPKNKTAYNVLIMGIDGVSRLNFHRTMPNTFAFLEKKGGVELLGYNKVGDNSFPNLIPMLMGLSEQDLKSTCTPRKKSTFDNCPFIWEWFKEAGYYTALGEDSASLGTFNYGKFGFIGSPTDYYIHTFINEAEENVGVNKDFNSFLCMNDKYFYKVLLDYIENLATALRTSKLFAFFWEVTMTHDYLNYPMIMDEDYVKFLTRLDSVNYWNETILIFISDHGIRYGQIRSTNQGRLEERLPFAYILLPPDFKEKYKEAYRNLQLNSKRLSTPYDIHAMLSDLVNLDNIESDKIVLRSNTNEEHVKGNSLFIPIPLSRTCSSAHISDHWCSCQKSHKISTKSKLGKEVAKQLVQQLNDLVSDYEQCAKLKLAELIEVIEMEPNSFGYDSVTWREFMVMVKTIPGNGLFEGTLRVVDNEWLVAGSISRFNLYGNQSHCIQDTSLKLYCYCQ</sequence>
<dbReference type="FunFam" id="3.40.720.10:FF:000017">
    <property type="entry name" value="Predicted protein"/>
    <property type="match status" value="2"/>
</dbReference>
<reference evidence="1 2" key="1">
    <citation type="journal article" date="2011" name="Cell">
        <title>The monarch butterfly genome yields insights into long-distance migration.</title>
        <authorList>
            <person name="Zhan S."/>
            <person name="Merlin C."/>
            <person name="Boore J.L."/>
            <person name="Reppert S.M."/>
        </authorList>
    </citation>
    <scope>NUCLEOTIDE SEQUENCE [LARGE SCALE GENOMIC DNA]</scope>
    <source>
        <strain evidence="1">F-2</strain>
    </source>
</reference>
<keyword evidence="2" id="KW-1185">Reference proteome</keyword>
<dbReference type="Pfam" id="PF02995">
    <property type="entry name" value="DUF229"/>
    <property type="match status" value="2"/>
</dbReference>
<dbReference type="SUPFAM" id="SSF53649">
    <property type="entry name" value="Alkaline phosphatase-like"/>
    <property type="match status" value="2"/>
</dbReference>